<evidence type="ECO:0000313" key="1">
    <source>
        <dbReference type="EMBL" id="CAI9174963.1"/>
    </source>
</evidence>
<dbReference type="EMBL" id="OX459940">
    <property type="protein sequence ID" value="CAI9174963.1"/>
    <property type="molecule type" value="Genomic_DNA"/>
</dbReference>
<evidence type="ECO:0000313" key="2">
    <source>
        <dbReference type="Proteomes" id="UP001176941"/>
    </source>
</evidence>
<gene>
    <name evidence="1" type="ORF">MRATA1EN1_LOCUS23925</name>
</gene>
<organism evidence="1 2">
    <name type="scientific">Rangifer tarandus platyrhynchus</name>
    <name type="common">Svalbard reindeer</name>
    <dbReference type="NCBI Taxonomy" id="3082113"/>
    <lineage>
        <taxon>Eukaryota</taxon>
        <taxon>Metazoa</taxon>
        <taxon>Chordata</taxon>
        <taxon>Craniata</taxon>
        <taxon>Vertebrata</taxon>
        <taxon>Euteleostomi</taxon>
        <taxon>Mammalia</taxon>
        <taxon>Eutheria</taxon>
        <taxon>Laurasiatheria</taxon>
        <taxon>Artiodactyla</taxon>
        <taxon>Ruminantia</taxon>
        <taxon>Pecora</taxon>
        <taxon>Cervidae</taxon>
        <taxon>Odocoileinae</taxon>
        <taxon>Rangifer</taxon>
    </lineage>
</organism>
<accession>A0ABN8ZQV5</accession>
<proteinExistence type="predicted"/>
<reference evidence="1" key="1">
    <citation type="submission" date="2023-04" db="EMBL/GenBank/DDBJ databases">
        <authorList>
            <consortium name="ELIXIR-Norway"/>
        </authorList>
    </citation>
    <scope>NUCLEOTIDE SEQUENCE [LARGE SCALE GENOMIC DNA]</scope>
</reference>
<sequence>MGPGRRGLSSAVPAARRKRSLLARHAGFQEPQRRIGSLVTSPVFCAVCERRVSVCSSIALNRCLPPSKSLNFSPFVGTLLVLVELKSSSPPVLAGGPSALELVARRPHGRPRVLSSHACAPDLYMGPS</sequence>
<keyword evidence="2" id="KW-1185">Reference proteome</keyword>
<protein>
    <submittedName>
        <fullName evidence="1">Uncharacterized protein</fullName>
    </submittedName>
</protein>
<name>A0ABN8ZQV5_RANTA</name>
<dbReference type="Proteomes" id="UP001176941">
    <property type="component" value="Chromosome 4"/>
</dbReference>